<name>A0A8J8SFX1_9FIRM</name>
<keyword evidence="10" id="KW-1185">Reference proteome</keyword>
<feature type="transmembrane region" description="Helical" evidence="7">
    <location>
        <begin position="129"/>
        <end position="149"/>
    </location>
</feature>
<feature type="transmembrane region" description="Helical" evidence="7">
    <location>
        <begin position="283"/>
        <end position="305"/>
    </location>
</feature>
<feature type="domain" description="ABC transmembrane type-1" evidence="8">
    <location>
        <begin position="86"/>
        <end position="304"/>
    </location>
</feature>
<evidence type="ECO:0000256" key="7">
    <source>
        <dbReference type="RuleBase" id="RU363032"/>
    </source>
</evidence>
<dbReference type="GO" id="GO:0005886">
    <property type="term" value="C:plasma membrane"/>
    <property type="evidence" value="ECO:0007669"/>
    <property type="project" value="UniProtKB-SubCell"/>
</dbReference>
<evidence type="ECO:0000259" key="8">
    <source>
        <dbReference type="PROSITE" id="PS50928"/>
    </source>
</evidence>
<accession>A0A8J8SFX1</accession>
<feature type="transmembrane region" description="Helical" evidence="7">
    <location>
        <begin position="187"/>
        <end position="209"/>
    </location>
</feature>
<dbReference type="PROSITE" id="PS50928">
    <property type="entry name" value="ABC_TM1"/>
    <property type="match status" value="1"/>
</dbReference>
<keyword evidence="2 7" id="KW-0813">Transport</keyword>
<gene>
    <name evidence="9" type="ORF">HZI73_05485</name>
</gene>
<feature type="transmembrane region" description="Helical" evidence="7">
    <location>
        <begin position="230"/>
        <end position="250"/>
    </location>
</feature>
<evidence type="ECO:0000256" key="4">
    <source>
        <dbReference type="ARBA" id="ARBA00022692"/>
    </source>
</evidence>
<feature type="transmembrane region" description="Helical" evidence="7">
    <location>
        <begin position="90"/>
        <end position="108"/>
    </location>
</feature>
<dbReference type="SUPFAM" id="SSF160964">
    <property type="entry name" value="MalF N-terminal region-like"/>
    <property type="match status" value="1"/>
</dbReference>
<dbReference type="Gene3D" id="1.10.3720.10">
    <property type="entry name" value="MetI-like"/>
    <property type="match status" value="1"/>
</dbReference>
<dbReference type="KEGG" id="vpy:HZI73_05485"/>
<dbReference type="RefSeq" id="WP_212697250.1">
    <property type="nucleotide sequence ID" value="NZ_CP058649.1"/>
</dbReference>
<dbReference type="GO" id="GO:0055085">
    <property type="term" value="P:transmembrane transport"/>
    <property type="evidence" value="ECO:0007669"/>
    <property type="project" value="InterPro"/>
</dbReference>
<dbReference type="CDD" id="cd06261">
    <property type="entry name" value="TM_PBP2"/>
    <property type="match status" value="1"/>
</dbReference>
<dbReference type="SUPFAM" id="SSF161098">
    <property type="entry name" value="MetI-like"/>
    <property type="match status" value="1"/>
</dbReference>
<dbReference type="EMBL" id="CP058649">
    <property type="protein sequence ID" value="QUI21779.1"/>
    <property type="molecule type" value="Genomic_DNA"/>
</dbReference>
<evidence type="ECO:0000256" key="1">
    <source>
        <dbReference type="ARBA" id="ARBA00004651"/>
    </source>
</evidence>
<evidence type="ECO:0000256" key="2">
    <source>
        <dbReference type="ARBA" id="ARBA00022448"/>
    </source>
</evidence>
<evidence type="ECO:0000256" key="3">
    <source>
        <dbReference type="ARBA" id="ARBA00022475"/>
    </source>
</evidence>
<comment type="subcellular location">
    <subcellularLocation>
        <location evidence="1 7">Cell membrane</location>
        <topology evidence="1 7">Multi-pass membrane protein</topology>
    </subcellularLocation>
</comment>
<evidence type="ECO:0000256" key="6">
    <source>
        <dbReference type="ARBA" id="ARBA00023136"/>
    </source>
</evidence>
<reference evidence="9" key="1">
    <citation type="submission" date="2020-07" db="EMBL/GenBank/DDBJ databases">
        <title>Vallitalea pronyensis genome.</title>
        <authorList>
            <person name="Postec A."/>
        </authorList>
    </citation>
    <scope>NUCLEOTIDE SEQUENCE</scope>
    <source>
        <strain evidence="9">FatNI3</strain>
    </source>
</reference>
<evidence type="ECO:0000256" key="5">
    <source>
        <dbReference type="ARBA" id="ARBA00022989"/>
    </source>
</evidence>
<dbReference type="InterPro" id="IPR000515">
    <property type="entry name" value="MetI-like"/>
</dbReference>
<comment type="similarity">
    <text evidence="7">Belongs to the binding-protein-dependent transport system permease family.</text>
</comment>
<keyword evidence="6 7" id="KW-0472">Membrane</keyword>
<dbReference type="InterPro" id="IPR051393">
    <property type="entry name" value="ABC_transporter_permease"/>
</dbReference>
<sequence>MNQENNVGVLRIKKTSKRMGKAKYSKYGYFFVAPFIIAFILFQLYPIIYTFVLSFTDLAGWETKLDFVGVKNYVAIVKNSHFIRALQNTWIIWVINFVPQIAIALMLAKWFTDTRIKLKGAGLFKTTFYMPNIITAASVAILFYTLFSYPVGPVNQILMKLNVLAEPFDFFRSKTGTRLIVAFIQFWMWYGSTFIVISAGILGINPSLFEAARIDGASSWQIFKKITLPLLRPITLYVLITSLVGGMQMFDIPFLLTNGAPDFAVETLTMYIYKQAFTGNRNFYVAATASIVLLVIVLLISLVIFKFMNRHNKEGVNK</sequence>
<protein>
    <submittedName>
        <fullName evidence="9">Sugar ABC transporter permease</fullName>
    </submittedName>
</protein>
<proteinExistence type="inferred from homology"/>
<dbReference type="Pfam" id="PF00528">
    <property type="entry name" value="BPD_transp_1"/>
    <property type="match status" value="1"/>
</dbReference>
<dbReference type="PANTHER" id="PTHR30193:SF37">
    <property type="entry name" value="INNER MEMBRANE ABC TRANSPORTER PERMEASE PROTEIN YCJO"/>
    <property type="match status" value="1"/>
</dbReference>
<dbReference type="PANTHER" id="PTHR30193">
    <property type="entry name" value="ABC TRANSPORTER PERMEASE PROTEIN"/>
    <property type="match status" value="1"/>
</dbReference>
<dbReference type="InterPro" id="IPR035906">
    <property type="entry name" value="MetI-like_sf"/>
</dbReference>
<keyword evidence="3" id="KW-1003">Cell membrane</keyword>
<keyword evidence="5 7" id="KW-1133">Transmembrane helix</keyword>
<evidence type="ECO:0000313" key="9">
    <source>
        <dbReference type="EMBL" id="QUI21779.1"/>
    </source>
</evidence>
<dbReference type="AlphaFoldDB" id="A0A8J8SFX1"/>
<organism evidence="9 10">
    <name type="scientific">Vallitalea pronyensis</name>
    <dbReference type="NCBI Taxonomy" id="1348613"/>
    <lineage>
        <taxon>Bacteria</taxon>
        <taxon>Bacillati</taxon>
        <taxon>Bacillota</taxon>
        <taxon>Clostridia</taxon>
        <taxon>Lachnospirales</taxon>
        <taxon>Vallitaleaceae</taxon>
        <taxon>Vallitalea</taxon>
    </lineage>
</organism>
<feature type="transmembrane region" description="Helical" evidence="7">
    <location>
        <begin position="27"/>
        <end position="48"/>
    </location>
</feature>
<keyword evidence="4 7" id="KW-0812">Transmembrane</keyword>
<dbReference type="Proteomes" id="UP000683246">
    <property type="component" value="Chromosome"/>
</dbReference>
<evidence type="ECO:0000313" key="10">
    <source>
        <dbReference type="Proteomes" id="UP000683246"/>
    </source>
</evidence>